<dbReference type="EMBL" id="JBHSQS010000003">
    <property type="protein sequence ID" value="MFC5922828.1"/>
    <property type="molecule type" value="Genomic_DNA"/>
</dbReference>
<sequence length="88" mass="9481">MHYLAPLDEARSLHSIAAAVPSSGPYASDSLAGDLLVPYLKRMLAENRRRVLVDPDGVAAFRHLLKAISAAGNQEALALAYSFADVFR</sequence>
<proteinExistence type="predicted"/>
<dbReference type="Proteomes" id="UP001596226">
    <property type="component" value="Unassembled WGS sequence"/>
</dbReference>
<accession>A0ABW1H1M0</accession>
<reference evidence="2" key="1">
    <citation type="journal article" date="2019" name="Int. J. Syst. Evol. Microbiol.">
        <title>The Global Catalogue of Microorganisms (GCM) 10K type strain sequencing project: providing services to taxonomists for standard genome sequencing and annotation.</title>
        <authorList>
            <consortium name="The Broad Institute Genomics Platform"/>
            <consortium name="The Broad Institute Genome Sequencing Center for Infectious Disease"/>
            <person name="Wu L."/>
            <person name="Ma J."/>
        </authorList>
    </citation>
    <scope>NUCLEOTIDE SEQUENCE [LARGE SCALE GENOMIC DNA]</scope>
    <source>
        <strain evidence="2">CGMCC 4.7144</strain>
    </source>
</reference>
<organism evidence="1 2">
    <name type="scientific">Micromonospora vulcania</name>
    <dbReference type="NCBI Taxonomy" id="1441873"/>
    <lineage>
        <taxon>Bacteria</taxon>
        <taxon>Bacillati</taxon>
        <taxon>Actinomycetota</taxon>
        <taxon>Actinomycetes</taxon>
        <taxon>Micromonosporales</taxon>
        <taxon>Micromonosporaceae</taxon>
        <taxon>Micromonospora</taxon>
    </lineage>
</organism>
<protein>
    <submittedName>
        <fullName evidence="1">Uncharacterized protein</fullName>
    </submittedName>
</protein>
<dbReference type="RefSeq" id="WP_377507202.1">
    <property type="nucleotide sequence ID" value="NZ_JBHSQS010000003.1"/>
</dbReference>
<evidence type="ECO:0000313" key="2">
    <source>
        <dbReference type="Proteomes" id="UP001596226"/>
    </source>
</evidence>
<gene>
    <name evidence="1" type="ORF">ACFQGL_05670</name>
</gene>
<name>A0ABW1H1M0_9ACTN</name>
<comment type="caution">
    <text evidence="1">The sequence shown here is derived from an EMBL/GenBank/DDBJ whole genome shotgun (WGS) entry which is preliminary data.</text>
</comment>
<keyword evidence="2" id="KW-1185">Reference proteome</keyword>
<evidence type="ECO:0000313" key="1">
    <source>
        <dbReference type="EMBL" id="MFC5922828.1"/>
    </source>
</evidence>